<keyword evidence="4" id="KW-1185">Reference proteome</keyword>
<evidence type="ECO:0000256" key="1">
    <source>
        <dbReference type="ARBA" id="ARBA00022982"/>
    </source>
</evidence>
<dbReference type="Gene3D" id="3.40.50.620">
    <property type="entry name" value="HUPs"/>
    <property type="match status" value="1"/>
</dbReference>
<keyword evidence="1" id="KW-0249">Electron transport</keyword>
<keyword evidence="1" id="KW-0813">Transport</keyword>
<reference evidence="3 4" key="1">
    <citation type="submission" date="2021-02" db="EMBL/GenBank/DDBJ databases">
        <title>A novel species of genus Amphritea isolated from a fishpond in China.</title>
        <authorList>
            <person name="Lu H."/>
        </authorList>
    </citation>
    <scope>NUCLEOTIDE SEQUENCE [LARGE SCALE GENOMIC DNA]</scope>
    <source>
        <strain evidence="3 4">RP18W</strain>
    </source>
</reference>
<evidence type="ECO:0000259" key="2">
    <source>
        <dbReference type="Pfam" id="PF01012"/>
    </source>
</evidence>
<sequence>MKITVILTPDVFADNRSALGRQAQESIREALTLKQSGRAHQVVVVSIGQPLSEPVHAGLLLQGVDSTQFSACDRSPGPMELAEHCVAIVQLLSPDLMFIGRGDNEHQSQLGTMLAELLAFRLSQSDPVKEAQLYRTLVIREIGNGMHTVRVSLLNTADRHLSSVTSPVVLPQNPQLLDLFTHPAAGK</sequence>
<feature type="domain" description="Electron transfer flavoprotein alpha/beta-subunit N-terminal" evidence="2">
    <location>
        <begin position="17"/>
        <end position="120"/>
    </location>
</feature>
<proteinExistence type="predicted"/>
<name>A0ABS2WBC6_9GAMM</name>
<dbReference type="RefSeq" id="WP_205212234.1">
    <property type="nucleotide sequence ID" value="NZ_JAFFZO010000046.1"/>
</dbReference>
<dbReference type="InterPro" id="IPR014730">
    <property type="entry name" value="ETF_a/b_N"/>
</dbReference>
<organism evidence="3 4">
    <name type="scientific">Amphritea pacifica</name>
    <dbReference type="NCBI Taxonomy" id="2811233"/>
    <lineage>
        <taxon>Bacteria</taxon>
        <taxon>Pseudomonadati</taxon>
        <taxon>Pseudomonadota</taxon>
        <taxon>Gammaproteobacteria</taxon>
        <taxon>Oceanospirillales</taxon>
        <taxon>Oceanospirillaceae</taxon>
        <taxon>Amphritea</taxon>
    </lineage>
</organism>
<dbReference type="Pfam" id="PF01012">
    <property type="entry name" value="ETF"/>
    <property type="match status" value="1"/>
</dbReference>
<protein>
    <recommendedName>
        <fullName evidence="2">Electron transfer flavoprotein alpha/beta-subunit N-terminal domain-containing protein</fullName>
    </recommendedName>
</protein>
<dbReference type="Proteomes" id="UP000760472">
    <property type="component" value="Unassembled WGS sequence"/>
</dbReference>
<gene>
    <name evidence="3" type="ORF">JW498_16760</name>
</gene>
<evidence type="ECO:0000313" key="3">
    <source>
        <dbReference type="EMBL" id="MBN0989020.1"/>
    </source>
</evidence>
<dbReference type="SUPFAM" id="SSF52402">
    <property type="entry name" value="Adenine nucleotide alpha hydrolases-like"/>
    <property type="match status" value="1"/>
</dbReference>
<dbReference type="InterPro" id="IPR014729">
    <property type="entry name" value="Rossmann-like_a/b/a_fold"/>
</dbReference>
<dbReference type="EMBL" id="JAFFZP010000031">
    <property type="protein sequence ID" value="MBN0989020.1"/>
    <property type="molecule type" value="Genomic_DNA"/>
</dbReference>
<accession>A0ABS2WBC6</accession>
<comment type="caution">
    <text evidence="3">The sequence shown here is derived from an EMBL/GenBank/DDBJ whole genome shotgun (WGS) entry which is preliminary data.</text>
</comment>
<evidence type="ECO:0000313" key="4">
    <source>
        <dbReference type="Proteomes" id="UP000760472"/>
    </source>
</evidence>